<organism evidence="7 8">
    <name type="scientific">Xylophilus rhododendri</name>
    <dbReference type="NCBI Taxonomy" id="2697032"/>
    <lineage>
        <taxon>Bacteria</taxon>
        <taxon>Pseudomonadati</taxon>
        <taxon>Pseudomonadota</taxon>
        <taxon>Betaproteobacteria</taxon>
        <taxon>Burkholderiales</taxon>
        <taxon>Xylophilus</taxon>
    </lineage>
</organism>
<gene>
    <name evidence="7" type="ORF">GT347_03725</name>
</gene>
<reference evidence="7 8" key="1">
    <citation type="submission" date="2020-01" db="EMBL/GenBank/DDBJ databases">
        <title>Genome sequencing of strain KACC 21265.</title>
        <authorList>
            <person name="Heo J."/>
            <person name="Kim S.-J."/>
            <person name="Kim J.-S."/>
            <person name="Hong S.-B."/>
            <person name="Kwon S.-W."/>
        </authorList>
    </citation>
    <scope>NUCLEOTIDE SEQUENCE [LARGE SCALE GENOMIC DNA]</scope>
    <source>
        <strain evidence="7 8">KACC 21265</strain>
    </source>
</reference>
<evidence type="ECO:0000259" key="6">
    <source>
        <dbReference type="Pfam" id="PF00892"/>
    </source>
</evidence>
<evidence type="ECO:0000313" key="8">
    <source>
        <dbReference type="Proteomes" id="UP000464787"/>
    </source>
</evidence>
<evidence type="ECO:0000256" key="5">
    <source>
        <dbReference type="SAM" id="Phobius"/>
    </source>
</evidence>
<dbReference type="InterPro" id="IPR037185">
    <property type="entry name" value="EmrE-like"/>
</dbReference>
<dbReference type="KEGG" id="xyk:GT347_03725"/>
<feature type="transmembrane region" description="Helical" evidence="5">
    <location>
        <begin position="7"/>
        <end position="30"/>
    </location>
</feature>
<dbReference type="PANTHER" id="PTHR32322:SF9">
    <property type="entry name" value="AMINO-ACID METABOLITE EFFLUX PUMP-RELATED"/>
    <property type="match status" value="1"/>
</dbReference>
<dbReference type="RefSeq" id="WP_160550682.1">
    <property type="nucleotide sequence ID" value="NZ_CP047650.1"/>
</dbReference>
<feature type="transmembrane region" description="Helical" evidence="5">
    <location>
        <begin position="36"/>
        <end position="56"/>
    </location>
</feature>
<dbReference type="SUPFAM" id="SSF103481">
    <property type="entry name" value="Multidrug resistance efflux transporter EmrE"/>
    <property type="match status" value="2"/>
</dbReference>
<feature type="transmembrane region" description="Helical" evidence="5">
    <location>
        <begin position="269"/>
        <end position="291"/>
    </location>
</feature>
<dbReference type="InterPro" id="IPR050638">
    <property type="entry name" value="AA-Vitamin_Transporters"/>
</dbReference>
<dbReference type="AlphaFoldDB" id="A0A857IZX5"/>
<sequence>MNDGSRGWLGSFIALAAIWGASFLFMRMGAAEFGPFATAGLRVGLAALVLAPALWLQRPASGMTARRWAWLIATGAFNSGIPFALFSYAVLHQPTGLTSILNATAPLFGALVAWAWLGERPDISRCIGLAVGFGGVALIAQGGGRLDGSIGLLPVLACLGATLCYGIGATMARLHLKGLSPLFSTAGSLAGATLVLALPTVLDWPARPPGTSAWMAVLALALLCSALAYFLYYRLIQRAGAARAMTVTFLIPVFGVSYGAVLLQEPVTATTIVGGLVVLAGTLLASGLVRLPRPHEV</sequence>
<keyword evidence="4 5" id="KW-0472">Membrane</keyword>
<proteinExistence type="predicted"/>
<dbReference type="GO" id="GO:0016020">
    <property type="term" value="C:membrane"/>
    <property type="evidence" value="ECO:0007669"/>
    <property type="project" value="UniProtKB-SubCell"/>
</dbReference>
<name>A0A857IZX5_9BURK</name>
<dbReference type="Proteomes" id="UP000464787">
    <property type="component" value="Chromosome"/>
</dbReference>
<feature type="domain" description="EamA" evidence="6">
    <location>
        <begin position="155"/>
        <end position="286"/>
    </location>
</feature>
<evidence type="ECO:0000256" key="2">
    <source>
        <dbReference type="ARBA" id="ARBA00022692"/>
    </source>
</evidence>
<keyword evidence="8" id="KW-1185">Reference proteome</keyword>
<feature type="transmembrane region" description="Helical" evidence="5">
    <location>
        <begin position="150"/>
        <end position="170"/>
    </location>
</feature>
<evidence type="ECO:0000256" key="1">
    <source>
        <dbReference type="ARBA" id="ARBA00004141"/>
    </source>
</evidence>
<comment type="subcellular location">
    <subcellularLocation>
        <location evidence="1">Membrane</location>
        <topology evidence="1">Multi-pass membrane protein</topology>
    </subcellularLocation>
</comment>
<keyword evidence="3 5" id="KW-1133">Transmembrane helix</keyword>
<dbReference type="InterPro" id="IPR000620">
    <property type="entry name" value="EamA_dom"/>
</dbReference>
<feature type="transmembrane region" description="Helical" evidence="5">
    <location>
        <begin position="97"/>
        <end position="117"/>
    </location>
</feature>
<evidence type="ECO:0000256" key="3">
    <source>
        <dbReference type="ARBA" id="ARBA00022989"/>
    </source>
</evidence>
<dbReference type="EMBL" id="CP047650">
    <property type="protein sequence ID" value="QHI97164.1"/>
    <property type="molecule type" value="Genomic_DNA"/>
</dbReference>
<protein>
    <submittedName>
        <fullName evidence="7">EamA family transporter</fullName>
    </submittedName>
</protein>
<feature type="transmembrane region" description="Helical" evidence="5">
    <location>
        <begin position="244"/>
        <end position="263"/>
    </location>
</feature>
<feature type="transmembrane region" description="Helical" evidence="5">
    <location>
        <begin position="213"/>
        <end position="232"/>
    </location>
</feature>
<dbReference type="PANTHER" id="PTHR32322">
    <property type="entry name" value="INNER MEMBRANE TRANSPORTER"/>
    <property type="match status" value="1"/>
</dbReference>
<dbReference type="Gene3D" id="1.10.3730.20">
    <property type="match status" value="1"/>
</dbReference>
<dbReference type="Pfam" id="PF00892">
    <property type="entry name" value="EamA"/>
    <property type="match status" value="2"/>
</dbReference>
<evidence type="ECO:0000256" key="4">
    <source>
        <dbReference type="ARBA" id="ARBA00023136"/>
    </source>
</evidence>
<accession>A0A857IZX5</accession>
<evidence type="ECO:0000313" key="7">
    <source>
        <dbReference type="EMBL" id="QHI97164.1"/>
    </source>
</evidence>
<feature type="transmembrane region" description="Helical" evidence="5">
    <location>
        <begin position="182"/>
        <end position="201"/>
    </location>
</feature>
<keyword evidence="2 5" id="KW-0812">Transmembrane</keyword>
<feature type="transmembrane region" description="Helical" evidence="5">
    <location>
        <begin position="68"/>
        <end position="91"/>
    </location>
</feature>
<feature type="domain" description="EamA" evidence="6">
    <location>
        <begin position="12"/>
        <end position="140"/>
    </location>
</feature>
<feature type="transmembrane region" description="Helical" evidence="5">
    <location>
        <begin position="126"/>
        <end position="144"/>
    </location>
</feature>